<feature type="domain" description="IgGFc-binding protein N-terminal" evidence="1">
    <location>
        <begin position="94"/>
        <end position="397"/>
    </location>
</feature>
<evidence type="ECO:0000313" key="2">
    <source>
        <dbReference type="EMBL" id="KAK3088585.1"/>
    </source>
</evidence>
<dbReference type="Proteomes" id="UP001186944">
    <property type="component" value="Unassembled WGS sequence"/>
</dbReference>
<accession>A0AA88XND7</accession>
<comment type="caution">
    <text evidence="2">The sequence shown here is derived from an EMBL/GenBank/DDBJ whole genome shotgun (WGS) entry which is preliminary data.</text>
</comment>
<sequence>GKRFVMVFPPMFYDQGVVYTKLYLATKFSNVTCNVSVPNHDTSHTYVLTDGFTEIQMDKVLMPEENKRGDYGVEITASEDITVYGIKRDFFTRTAFLVLPYKSLSNQYLITSVKPMPYKNGWRIYNSTISIVSATDKNYVNIKLKVDGTIQHGGKSYGNGEFIRITLNKYEHYVLSSHEHDLTGTLVTSVDPVAVSTGNTCGRLHDGYACSGLYTMTPPTSSLQKTFIVPPLQSQPHGFNTRIVAASDLTRLTVHYRGQEQQVDLNKQEYYDVRCNESKPVYIESNFGVIVSQMTPGKNNEDGAGAAFMMYVPAVSQYKTQYNFFVPGEELSSLISVIARDISKIQLDNNIIRVNSNDIQTVEANEGEFQIAEIKISSGYHVITDTDGRTFSVFVHGKKQPSLGYGYNIGYYLLDGSQ</sequence>
<proteinExistence type="predicted"/>
<dbReference type="InterPro" id="IPR035234">
    <property type="entry name" value="IgGFc-bd_N"/>
</dbReference>
<gene>
    <name evidence="2" type="ORF">FSP39_020912</name>
</gene>
<organism evidence="2 3">
    <name type="scientific">Pinctada imbricata</name>
    <name type="common">Atlantic pearl-oyster</name>
    <name type="synonym">Pinctada martensii</name>
    <dbReference type="NCBI Taxonomy" id="66713"/>
    <lineage>
        <taxon>Eukaryota</taxon>
        <taxon>Metazoa</taxon>
        <taxon>Spiralia</taxon>
        <taxon>Lophotrochozoa</taxon>
        <taxon>Mollusca</taxon>
        <taxon>Bivalvia</taxon>
        <taxon>Autobranchia</taxon>
        <taxon>Pteriomorphia</taxon>
        <taxon>Pterioida</taxon>
        <taxon>Pterioidea</taxon>
        <taxon>Pteriidae</taxon>
        <taxon>Pinctada</taxon>
    </lineage>
</organism>
<name>A0AA88XND7_PINIB</name>
<dbReference type="PANTHER" id="PTHR46534:SF1">
    <property type="entry name" value="IGGFC-BINDING PROTEIN N-TERMINAL DOMAIN-CONTAINING PROTEIN"/>
    <property type="match status" value="1"/>
</dbReference>
<dbReference type="PANTHER" id="PTHR46534">
    <property type="entry name" value="IGGFC_BINDING DOMAIN-CONTAINING PROTEIN"/>
    <property type="match status" value="1"/>
</dbReference>
<dbReference type="AlphaFoldDB" id="A0AA88XND7"/>
<dbReference type="EMBL" id="VSWD01000011">
    <property type="protein sequence ID" value="KAK3088585.1"/>
    <property type="molecule type" value="Genomic_DNA"/>
</dbReference>
<evidence type="ECO:0000313" key="3">
    <source>
        <dbReference type="Proteomes" id="UP001186944"/>
    </source>
</evidence>
<reference evidence="2" key="1">
    <citation type="submission" date="2019-08" db="EMBL/GenBank/DDBJ databases">
        <title>The improved chromosome-level genome for the pearl oyster Pinctada fucata martensii using PacBio sequencing and Hi-C.</title>
        <authorList>
            <person name="Zheng Z."/>
        </authorList>
    </citation>
    <scope>NUCLEOTIDE SEQUENCE</scope>
    <source>
        <strain evidence="2">ZZ-2019</strain>
        <tissue evidence="2">Adductor muscle</tissue>
    </source>
</reference>
<keyword evidence="3" id="KW-1185">Reference proteome</keyword>
<protein>
    <recommendedName>
        <fullName evidence="1">IgGFc-binding protein N-terminal domain-containing protein</fullName>
    </recommendedName>
</protein>
<feature type="non-terminal residue" evidence="2">
    <location>
        <position position="1"/>
    </location>
</feature>
<dbReference type="Pfam" id="PF17517">
    <property type="entry name" value="IgGFc_binding"/>
    <property type="match status" value="1"/>
</dbReference>
<evidence type="ECO:0000259" key="1">
    <source>
        <dbReference type="Pfam" id="PF17517"/>
    </source>
</evidence>